<dbReference type="RefSeq" id="WP_011458335.1">
    <property type="nucleotide sequence ID" value="NC_007899.1"/>
</dbReference>
<feature type="region of interest" description="Disordered" evidence="1">
    <location>
        <begin position="1"/>
        <end position="26"/>
    </location>
</feature>
<gene>
    <name evidence="3" type="ordered locus">CF0785</name>
</gene>
<proteinExistence type="predicted"/>
<dbReference type="EMBL" id="AP006861">
    <property type="protein sequence ID" value="BAE81557.1"/>
    <property type="molecule type" value="Genomic_DNA"/>
</dbReference>
<evidence type="ECO:0000313" key="4">
    <source>
        <dbReference type="Proteomes" id="UP000001260"/>
    </source>
</evidence>
<evidence type="ECO:0000313" key="3">
    <source>
        <dbReference type="EMBL" id="BAE81557.1"/>
    </source>
</evidence>
<sequence>MPSINSGSSQNQVGRQNVPDFTPALSPREISTQRTNKVLKITSLSILGALAVGTAVAGITLAIVLGSPALAALAVASVLFAGIAVLVHKHLTQKADGNWSQALDINFRELPPQFINANFVVTPGATFSFYQNKKNPQVKLGIQEDSLSGFSLKFLALPRSNTARTVTGQKGIAFNILLPSPQTSISLNTNQAHAFFSTLTKHNQHHLWSASQYQGQTSIRQPFAPTEVRSTKLDIKNKTSIPLSEKETYPAFIGHARGLKLEEFSGENEQVMNNYYNRALFTYENCLKEAIEKGCSVVSVPLFSSVCELHLKDKRPKQNHNYEWLLGCNHLCKKALIEAVNNIALSNPNSLKLLVLLQDPFASQP</sequence>
<dbReference type="AlphaFoldDB" id="Q253I1"/>
<keyword evidence="2" id="KW-0472">Membrane</keyword>
<dbReference type="STRING" id="264202.gene:10544613"/>
<dbReference type="KEGG" id="cfe:BAE81557.1"/>
<keyword evidence="4" id="KW-1185">Reference proteome</keyword>
<dbReference type="HOGENOM" id="CLU_777785_0_0_0"/>
<reference evidence="3 4" key="1">
    <citation type="journal article" date="2006" name="DNA Res.">
        <title>Genome sequence of the cat pathogen, Chlamydophila felis.</title>
        <authorList>
            <person name="Azuma Y."/>
            <person name="Hirakawa H."/>
            <person name="Yamashita A."/>
            <person name="Cai Y."/>
            <person name="Rahman M.A."/>
            <person name="Suzuki H."/>
            <person name="Mitaku S."/>
            <person name="Toh H."/>
            <person name="Goto S."/>
            <person name="Murakami T."/>
            <person name="Sugi K."/>
            <person name="Hayashi H."/>
            <person name="Fukushi H."/>
            <person name="Hattori M."/>
            <person name="Kuhara S."/>
            <person name="Shirai M."/>
        </authorList>
    </citation>
    <scope>NUCLEOTIDE SEQUENCE [LARGE SCALE GENOMIC DNA]</scope>
    <source>
        <strain evidence="3 4">Fe/C-56</strain>
    </source>
</reference>
<dbReference type="Proteomes" id="UP000001260">
    <property type="component" value="Chromosome"/>
</dbReference>
<evidence type="ECO:0000256" key="1">
    <source>
        <dbReference type="SAM" id="MobiDB-lite"/>
    </source>
</evidence>
<organism evidence="3 4">
    <name type="scientific">Chlamydia felis (strain Fe/C-56)</name>
    <name type="common">Chlamydophila felis</name>
    <dbReference type="NCBI Taxonomy" id="264202"/>
    <lineage>
        <taxon>Bacteria</taxon>
        <taxon>Pseudomonadati</taxon>
        <taxon>Chlamydiota</taxon>
        <taxon>Chlamydiia</taxon>
        <taxon>Chlamydiales</taxon>
        <taxon>Chlamydiaceae</taxon>
        <taxon>Chlamydia/Chlamydophila group</taxon>
        <taxon>Chlamydia</taxon>
    </lineage>
</organism>
<feature type="transmembrane region" description="Helical" evidence="2">
    <location>
        <begin position="69"/>
        <end position="87"/>
    </location>
</feature>
<name>Q253I1_CHLFF</name>
<dbReference type="OrthoDB" id="18126at2"/>
<protein>
    <submittedName>
        <fullName evidence="3">Uncharacterized protein</fullName>
    </submittedName>
</protein>
<accession>Q253I1</accession>
<feature type="transmembrane region" description="Helical" evidence="2">
    <location>
        <begin position="38"/>
        <end position="63"/>
    </location>
</feature>
<keyword evidence="2" id="KW-1133">Transmembrane helix</keyword>
<feature type="compositionally biased region" description="Polar residues" evidence="1">
    <location>
        <begin position="1"/>
        <end position="15"/>
    </location>
</feature>
<evidence type="ECO:0000256" key="2">
    <source>
        <dbReference type="SAM" id="Phobius"/>
    </source>
</evidence>
<keyword evidence="2" id="KW-0812">Transmembrane</keyword>